<dbReference type="Proteomes" id="UP000003160">
    <property type="component" value="Unassembled WGS sequence"/>
</dbReference>
<comment type="caution">
    <text evidence="8">The sequence shown here is derived from an EMBL/GenBank/DDBJ whole genome shotgun (WGS) entry which is preliminary data.</text>
</comment>
<dbReference type="GO" id="GO:0006364">
    <property type="term" value="P:rRNA processing"/>
    <property type="evidence" value="ECO:0007669"/>
    <property type="project" value="UniProtKB-UniRule"/>
</dbReference>
<dbReference type="RefSeq" id="WP_007174855.1">
    <property type="nucleotide sequence ID" value="NZ_GG704782.1"/>
</dbReference>
<dbReference type="EMBL" id="ACKS01000024">
    <property type="protein sequence ID" value="EFA45070.1"/>
    <property type="molecule type" value="Genomic_DNA"/>
</dbReference>
<dbReference type="InterPro" id="IPR011033">
    <property type="entry name" value="PRC_barrel-like_sf"/>
</dbReference>
<dbReference type="GO" id="GO:0043022">
    <property type="term" value="F:ribosome binding"/>
    <property type="evidence" value="ECO:0007669"/>
    <property type="project" value="InterPro"/>
</dbReference>
<dbReference type="SUPFAM" id="SSF50346">
    <property type="entry name" value="PRC-barrel domain"/>
    <property type="match status" value="1"/>
</dbReference>
<evidence type="ECO:0000313" key="9">
    <source>
        <dbReference type="Proteomes" id="UP000003160"/>
    </source>
</evidence>
<dbReference type="eggNOG" id="COG0806">
    <property type="taxonomic scope" value="Bacteria"/>
</dbReference>
<keyword evidence="2 5" id="KW-0690">Ribosome biogenesis</keyword>
<dbReference type="PANTHER" id="PTHR33692:SF1">
    <property type="entry name" value="RIBOSOME MATURATION FACTOR RIMM"/>
    <property type="match status" value="1"/>
</dbReference>
<evidence type="ECO:0000256" key="2">
    <source>
        <dbReference type="ARBA" id="ARBA00022517"/>
    </source>
</evidence>
<keyword evidence="4 5" id="KW-0143">Chaperone</keyword>
<dbReference type="InterPro" id="IPR036976">
    <property type="entry name" value="RimM_N_sf"/>
</dbReference>
<accession>D1PU72</accession>
<dbReference type="HOGENOM" id="CLU_077636_4_1_10"/>
<dbReference type="PANTHER" id="PTHR33692">
    <property type="entry name" value="RIBOSOME MATURATION FACTOR RIMM"/>
    <property type="match status" value="1"/>
</dbReference>
<dbReference type="NCBIfam" id="TIGR02273">
    <property type="entry name" value="16S_RimM"/>
    <property type="match status" value="1"/>
</dbReference>
<dbReference type="Gene3D" id="2.40.30.60">
    <property type="entry name" value="RimM"/>
    <property type="match status" value="1"/>
</dbReference>
<feature type="domain" description="Ribosome maturation factor RimM PRC barrel" evidence="7">
    <location>
        <begin position="101"/>
        <end position="170"/>
    </location>
</feature>
<evidence type="ECO:0000259" key="6">
    <source>
        <dbReference type="Pfam" id="PF01782"/>
    </source>
</evidence>
<proteinExistence type="inferred from homology"/>
<comment type="similarity">
    <text evidence="5">Belongs to the RimM family.</text>
</comment>
<comment type="domain">
    <text evidence="5">The PRC barrel domain binds ribosomal protein uS19.</text>
</comment>
<dbReference type="OrthoDB" id="9810331at2"/>
<evidence type="ECO:0000259" key="7">
    <source>
        <dbReference type="Pfam" id="PF24986"/>
    </source>
</evidence>
<dbReference type="InterPro" id="IPR002676">
    <property type="entry name" value="RimM_N"/>
</dbReference>
<protein>
    <recommendedName>
        <fullName evidence="5">Ribosome maturation factor RimM</fullName>
    </recommendedName>
</protein>
<dbReference type="SUPFAM" id="SSF50447">
    <property type="entry name" value="Translation proteins"/>
    <property type="match status" value="1"/>
</dbReference>
<dbReference type="InterPro" id="IPR011961">
    <property type="entry name" value="RimM"/>
</dbReference>
<dbReference type="Gene3D" id="2.30.30.240">
    <property type="entry name" value="PRC-barrel domain"/>
    <property type="match status" value="1"/>
</dbReference>
<comment type="function">
    <text evidence="5">An accessory protein needed during the final step in the assembly of 30S ribosomal subunit, possibly for assembly of the head region. Essential for efficient processing of 16S rRNA. May be needed both before and after RbfA during the maturation of 16S rRNA. It has affinity for free ribosomal 30S subunits but not for 70S ribosomes.</text>
</comment>
<feature type="domain" description="RimM N-terminal" evidence="6">
    <location>
        <begin position="10"/>
        <end position="90"/>
    </location>
</feature>
<reference evidence="8 9" key="1">
    <citation type="submission" date="2009-10" db="EMBL/GenBank/DDBJ databases">
        <authorList>
            <person name="Qin X."/>
            <person name="Bachman B."/>
            <person name="Battles P."/>
            <person name="Bell A."/>
            <person name="Bess C."/>
            <person name="Bickham C."/>
            <person name="Chaboub L."/>
            <person name="Chen D."/>
            <person name="Coyle M."/>
            <person name="Deiros D.R."/>
            <person name="Dinh H."/>
            <person name="Forbes L."/>
            <person name="Fowler G."/>
            <person name="Francisco L."/>
            <person name="Fu Q."/>
            <person name="Gubbala S."/>
            <person name="Hale W."/>
            <person name="Han Y."/>
            <person name="Hemphill L."/>
            <person name="Highlander S.K."/>
            <person name="Hirani K."/>
            <person name="Hogues M."/>
            <person name="Jackson L."/>
            <person name="Jakkamsetti A."/>
            <person name="Javaid M."/>
            <person name="Jiang H."/>
            <person name="Korchina V."/>
            <person name="Kovar C."/>
            <person name="Lara F."/>
            <person name="Lee S."/>
            <person name="Mata R."/>
            <person name="Mathew T."/>
            <person name="Moen C."/>
            <person name="Morales K."/>
            <person name="Munidasa M."/>
            <person name="Nazareth L."/>
            <person name="Ngo R."/>
            <person name="Nguyen L."/>
            <person name="Okwuonu G."/>
            <person name="Ongeri F."/>
            <person name="Patil S."/>
            <person name="Petrosino J."/>
            <person name="Pham C."/>
            <person name="Pham P."/>
            <person name="Pu L.-L."/>
            <person name="Puazo M."/>
            <person name="Raj R."/>
            <person name="Reid J."/>
            <person name="Rouhana J."/>
            <person name="Saada N."/>
            <person name="Shang Y."/>
            <person name="Simmons D."/>
            <person name="Thornton R."/>
            <person name="Warren J."/>
            <person name="Weissenberger G."/>
            <person name="Zhang J."/>
            <person name="Zhang L."/>
            <person name="Zhou C."/>
            <person name="Zhu D."/>
            <person name="Muzny D."/>
            <person name="Worley K."/>
            <person name="Gibbs R."/>
        </authorList>
    </citation>
    <scope>NUCLEOTIDE SEQUENCE [LARGE SCALE GENOMIC DNA]</scope>
    <source>
        <strain evidence="8 9">DSM 17361</strain>
    </source>
</reference>
<keyword evidence="3 5" id="KW-0698">rRNA processing</keyword>
<dbReference type="Pfam" id="PF01782">
    <property type="entry name" value="RimM"/>
    <property type="match status" value="1"/>
</dbReference>
<gene>
    <name evidence="5 8" type="primary">rimM</name>
    <name evidence="8" type="ORF">HMPREF0645_0507</name>
</gene>
<evidence type="ECO:0000256" key="1">
    <source>
        <dbReference type="ARBA" id="ARBA00022490"/>
    </source>
</evidence>
<comment type="subcellular location">
    <subcellularLocation>
        <location evidence="5">Cytoplasm</location>
    </subcellularLocation>
</comment>
<sequence length="173" mass="19524">MIRQEDVYPIGQLGKPHGVKGEISFWFTDDVFDRVDADWLLVEIDGILVPFFMEEYRFRSDELALVKFEDVDTEVRARELTGCKVYFPRAFADAVDDHLAWAQIIGYQIIDAKSGVMVGTVSGVDDSTANTLFHVSTPEEGELLIPADEELITDIDKTTRHITMNLPEGLLDL</sequence>
<dbReference type="InterPro" id="IPR009000">
    <property type="entry name" value="Transl_B-barrel_sf"/>
</dbReference>
<dbReference type="GO" id="GO:0005737">
    <property type="term" value="C:cytoplasm"/>
    <property type="evidence" value="ECO:0007669"/>
    <property type="project" value="UniProtKB-SubCell"/>
</dbReference>
<dbReference type="Pfam" id="PF24986">
    <property type="entry name" value="PRC_RimM"/>
    <property type="match status" value="1"/>
</dbReference>
<keyword evidence="9" id="KW-1185">Reference proteome</keyword>
<dbReference type="GO" id="GO:0005840">
    <property type="term" value="C:ribosome"/>
    <property type="evidence" value="ECO:0007669"/>
    <property type="project" value="InterPro"/>
</dbReference>
<dbReference type="InterPro" id="IPR056792">
    <property type="entry name" value="PRC_RimM"/>
</dbReference>
<evidence type="ECO:0000256" key="5">
    <source>
        <dbReference type="HAMAP-Rule" id="MF_00014"/>
    </source>
</evidence>
<evidence type="ECO:0000256" key="3">
    <source>
        <dbReference type="ARBA" id="ARBA00022552"/>
    </source>
</evidence>
<keyword evidence="1 5" id="KW-0963">Cytoplasm</keyword>
<name>D1PU72_9BACT</name>
<dbReference type="AlphaFoldDB" id="D1PU72"/>
<evidence type="ECO:0000313" key="8">
    <source>
        <dbReference type="EMBL" id="EFA45070.1"/>
    </source>
</evidence>
<dbReference type="GO" id="GO:0042274">
    <property type="term" value="P:ribosomal small subunit biogenesis"/>
    <property type="evidence" value="ECO:0007669"/>
    <property type="project" value="UniProtKB-UniRule"/>
</dbReference>
<evidence type="ECO:0000256" key="4">
    <source>
        <dbReference type="ARBA" id="ARBA00023186"/>
    </source>
</evidence>
<organism evidence="8 9">
    <name type="scientific">Hallella bergensis DSM 17361</name>
    <dbReference type="NCBI Taxonomy" id="585502"/>
    <lineage>
        <taxon>Bacteria</taxon>
        <taxon>Pseudomonadati</taxon>
        <taxon>Bacteroidota</taxon>
        <taxon>Bacteroidia</taxon>
        <taxon>Bacteroidales</taxon>
        <taxon>Prevotellaceae</taxon>
        <taxon>Hallella</taxon>
    </lineage>
</organism>
<dbReference type="HAMAP" id="MF_00014">
    <property type="entry name" value="Ribosome_mat_RimM"/>
    <property type="match status" value="1"/>
</dbReference>
<comment type="subunit">
    <text evidence="5">Binds ribosomal protein uS19.</text>
</comment>